<keyword evidence="6" id="KW-0802">TPR repeat</keyword>
<dbReference type="Pfam" id="PF23925">
    <property type="entry name" value="A-sol_ELP1"/>
    <property type="match status" value="1"/>
</dbReference>
<protein>
    <recommendedName>
        <fullName evidence="5">Elongator complex protein 1</fullName>
    </recommendedName>
</protein>
<comment type="similarity">
    <text evidence="2 5">Belongs to the ELP1/IKA1 family.</text>
</comment>
<dbReference type="InterPro" id="IPR056166">
    <property type="entry name" value="TPR_ELP1"/>
</dbReference>
<dbReference type="AlphaFoldDB" id="A0A8S4FNW0"/>
<feature type="compositionally biased region" description="Low complexity" evidence="7">
    <location>
        <begin position="1128"/>
        <end position="1142"/>
    </location>
</feature>
<keyword evidence="5" id="KW-0539">Nucleus</keyword>
<dbReference type="Proteomes" id="UP000653454">
    <property type="component" value="Unassembled WGS sequence"/>
</dbReference>
<evidence type="ECO:0000256" key="7">
    <source>
        <dbReference type="SAM" id="MobiDB-lite"/>
    </source>
</evidence>
<sequence length="1278" mass="145809">MRNLAIFQTKVTRFQGSHEENFLVCRGNNSRTVTTSVISHNLSVSNFDENGVVNWSKDLSELVSSDNSPVNVTYLSLSAGWCAGFGNGELFYVSEDGSSCDLVGACEDGLLAMEWSPDQELLVLVTKSFNTILMSCTYDPINEVNLLDQGFGEKQFITVGWGKKETQFHGSEGKQAAKAKTEVNADPNAAEDIVKITWRGDGQLYAVGFTQDGLRRFKVFDREGQLQYTSEKQPGLQSQLCWRPSGNVITTTQKFPDKYDISFFEKNGLKHGGFTLPINTTTEVEDITWNSDSEILAIQCFDTTDNTQRIMLYTTGNYHWYLKQVLTLNPGQKVTKIIWDNDFDVNHNKTFHVYLTSGEHYSYSWMWTIDHSVGTSIDDNAVVAVIDGNKILVTGFRQTVVPPPMAAFEIELDTFVNSIHFAPKLGDTDPNSFFACTCDNKLVFYELTNKFPLQYKVTKTIAIDKYSFPFQKYSWFWMADDTVMCASLDYAEDFTNTHNLIEFKLSDSLTVTNTQNYSAVSITGIQSHPTDKNVVYVNTDSNEVFTYICGLEKNCNEIGIQLSNELCPKFSVLAVDDDLQFIGLSLKGNLYINDTKVLSNISSYFVHSHFLLLTTTLKHLLLCVELSKDGLDALKDYQKNDSPKVYKRKIETGAKLVIAVAQDTRTVFQLPRGNLEAIQPRPLSLKIIGDYLSDLKYYEAFDLMRKQRINLNLIYDHDPEKFLNNIDVFLNSIKNNSWLSLFLSDLENLDVTKTMYASSYNNGKTTNGSDTKIQRICDIIRTHLENIQDKENKILPLITTYVKKNTVVDLENALSVVKKLKEQESAGSKLPVGSDEALKYLLYMVDVSNLFDIALGMYDFDLVLLVANKSQKDPKEYIPMLNELNEMEENYKRFTINKRLKRFDRAVDCLAACGPDKHEELRSFVKYHSLYRKCLELFKPEDEIYKQVSDDYGLFLKLEKQYTEAGLIYRRAKNYEKAIECFKEDLEWELAIELTEDWPKEQRLQLCRELFEGLKDNNRSQEALMVLERYTDDPEDTIKHAVTFGCYKTALRLCSQFGKDNLKNELILPAIMAEFNNTQQQIETYKTTFIKQRDRLQVVRETKKQTPFEDYDASYANKDSDLYSDAGSTLASTTSRSSSRTFRSSKNRRKHERKVASCKEGSQYEDVGLVIALHNLVKSAFDLRLHVRELCLALSCFECDKETFVLQRSLQNLLKDMKDSFKDIWTSDLVLEATNAEIAARNVPEGFSVAPQGIASLDAHLRIAPVIPDVKWELKGFN</sequence>
<accession>A0A8S4FNW0</accession>
<dbReference type="SUPFAM" id="SSF82171">
    <property type="entry name" value="DPP6 N-terminal domain-like"/>
    <property type="match status" value="1"/>
</dbReference>
<keyword evidence="14" id="KW-1185">Reference proteome</keyword>
<dbReference type="Pfam" id="PF04762">
    <property type="entry name" value="Beta-prop_ELP1_1st"/>
    <property type="match status" value="1"/>
</dbReference>
<evidence type="ECO:0000313" key="14">
    <source>
        <dbReference type="Proteomes" id="UP000653454"/>
    </source>
</evidence>
<dbReference type="GO" id="GO:0002926">
    <property type="term" value="P:tRNA wobble base 5-methoxycarbonylmethyl-2-thiouridinylation"/>
    <property type="evidence" value="ECO:0007669"/>
    <property type="project" value="TreeGrafter"/>
</dbReference>
<feature type="compositionally biased region" description="Basic residues" evidence="7">
    <location>
        <begin position="1143"/>
        <end position="1153"/>
    </location>
</feature>
<feature type="domain" description="ELP1 three-helical bundle" evidence="12">
    <location>
        <begin position="1067"/>
        <end position="1224"/>
    </location>
</feature>
<dbReference type="InterPro" id="IPR056167">
    <property type="entry name" value="A-sol_ELP1"/>
</dbReference>
<dbReference type="InterPro" id="IPR056165">
    <property type="entry name" value="Beta-prop_ELP1_2nd"/>
</dbReference>
<feature type="domain" description="ELP1 first N-terminal beta-propeller" evidence="8">
    <location>
        <begin position="1"/>
        <end position="341"/>
    </location>
</feature>
<feature type="region of interest" description="Disordered" evidence="7">
    <location>
        <begin position="1127"/>
        <end position="1157"/>
    </location>
</feature>
<evidence type="ECO:0000259" key="11">
    <source>
        <dbReference type="Pfam" id="PF23925"/>
    </source>
</evidence>
<comment type="pathway">
    <text evidence="1">tRNA modification; 5-methoxycarbonylmethyl-2-thiouridine-tRNA biosynthesis.</text>
</comment>
<feature type="repeat" description="TPR" evidence="6">
    <location>
        <begin position="959"/>
        <end position="992"/>
    </location>
</feature>
<dbReference type="PIRSF" id="PIRSF017233">
    <property type="entry name" value="IKAP"/>
    <property type="match status" value="1"/>
</dbReference>
<dbReference type="PANTHER" id="PTHR12747">
    <property type="entry name" value="ELONGATOR COMPLEX PROTEIN 1"/>
    <property type="match status" value="1"/>
</dbReference>
<gene>
    <name evidence="13" type="ORF">PLXY2_LOCUS9839</name>
</gene>
<evidence type="ECO:0000256" key="1">
    <source>
        <dbReference type="ARBA" id="ARBA00005043"/>
    </source>
</evidence>
<feature type="domain" description="ELP1 TPR" evidence="10">
    <location>
        <begin position="891"/>
        <end position="1041"/>
    </location>
</feature>
<proteinExistence type="inferred from homology"/>
<dbReference type="EMBL" id="CAJHNJ030000040">
    <property type="protein sequence ID" value="CAG9130187.1"/>
    <property type="molecule type" value="Genomic_DNA"/>
</dbReference>
<evidence type="ECO:0000256" key="2">
    <source>
        <dbReference type="ARBA" id="ARBA00006086"/>
    </source>
</evidence>
<dbReference type="Pfam" id="PF23878">
    <property type="entry name" value="TPR_ELP1"/>
    <property type="match status" value="1"/>
</dbReference>
<evidence type="ECO:0000256" key="6">
    <source>
        <dbReference type="PROSITE-ProRule" id="PRU00339"/>
    </source>
</evidence>
<dbReference type="GO" id="GO:0033588">
    <property type="term" value="C:elongator holoenzyme complex"/>
    <property type="evidence" value="ECO:0007669"/>
    <property type="project" value="InterPro"/>
</dbReference>
<dbReference type="Pfam" id="PF23936">
    <property type="entry name" value="HB_ELP1"/>
    <property type="match status" value="1"/>
</dbReference>
<dbReference type="PROSITE" id="PS50005">
    <property type="entry name" value="TPR"/>
    <property type="match status" value="1"/>
</dbReference>
<evidence type="ECO:0000259" key="9">
    <source>
        <dbReference type="Pfam" id="PF23797"/>
    </source>
</evidence>
<dbReference type="PANTHER" id="PTHR12747:SF0">
    <property type="entry name" value="ELONGATOR COMPLEX PROTEIN 1"/>
    <property type="match status" value="1"/>
</dbReference>
<dbReference type="InterPro" id="IPR019734">
    <property type="entry name" value="TPR_rpt"/>
</dbReference>
<evidence type="ECO:0000259" key="10">
    <source>
        <dbReference type="Pfam" id="PF23878"/>
    </source>
</evidence>
<dbReference type="InterPro" id="IPR056169">
    <property type="entry name" value="HB_ELP1"/>
</dbReference>
<feature type="domain" description="ELP1 N-terminal second beta-propeller" evidence="9">
    <location>
        <begin position="385"/>
        <end position="657"/>
    </location>
</feature>
<comment type="caution">
    <text evidence="13">The sequence shown here is derived from an EMBL/GenBank/DDBJ whole genome shotgun (WGS) entry which is preliminary data.</text>
</comment>
<dbReference type="Pfam" id="PF23797">
    <property type="entry name" value="Beta-prop_ELP1_2nd"/>
    <property type="match status" value="1"/>
</dbReference>
<reference evidence="13" key="1">
    <citation type="submission" date="2020-11" db="EMBL/GenBank/DDBJ databases">
        <authorList>
            <person name="Whiteford S."/>
        </authorList>
    </citation>
    <scope>NUCLEOTIDE SEQUENCE</scope>
</reference>
<comment type="function">
    <text evidence="5">Component of the elongator complex which is required for multiple tRNA modifications, including mcm5U (5-methoxycarbonylmethyl uridine), mcm5s2U (5-methoxycarbonylmethyl-2-thiouridine), and ncm5U (5-carbamoylmethyl uridine). The elongator complex catalyzes formation of carboxymethyluridine in the wobble base at position 34 in tRNAs.</text>
</comment>
<evidence type="ECO:0000259" key="12">
    <source>
        <dbReference type="Pfam" id="PF23936"/>
    </source>
</evidence>
<dbReference type="GO" id="GO:0005829">
    <property type="term" value="C:cytosol"/>
    <property type="evidence" value="ECO:0007669"/>
    <property type="project" value="TreeGrafter"/>
</dbReference>
<name>A0A8S4FNW0_PLUXY</name>
<keyword evidence="4" id="KW-0819">tRNA processing</keyword>
<evidence type="ECO:0000256" key="4">
    <source>
        <dbReference type="ARBA" id="ARBA00022694"/>
    </source>
</evidence>
<comment type="subcellular location">
    <subcellularLocation>
        <location evidence="5">Cytoplasm</location>
    </subcellularLocation>
    <subcellularLocation>
        <location evidence="5">Nucleus</location>
    </subcellularLocation>
</comment>
<keyword evidence="3 5" id="KW-0963">Cytoplasm</keyword>
<dbReference type="GO" id="GO:0000049">
    <property type="term" value="F:tRNA binding"/>
    <property type="evidence" value="ECO:0007669"/>
    <property type="project" value="TreeGrafter"/>
</dbReference>
<evidence type="ECO:0000313" key="13">
    <source>
        <dbReference type="EMBL" id="CAG9130187.1"/>
    </source>
</evidence>
<evidence type="ECO:0000259" key="8">
    <source>
        <dbReference type="Pfam" id="PF04762"/>
    </source>
</evidence>
<dbReference type="InterPro" id="IPR056164">
    <property type="entry name" value="Beta-prop_ELP1_1st"/>
</dbReference>
<feature type="domain" description="ELP1 alpha-solenoid" evidence="11">
    <location>
        <begin position="681"/>
        <end position="884"/>
    </location>
</feature>
<organism evidence="13 14">
    <name type="scientific">Plutella xylostella</name>
    <name type="common">Diamondback moth</name>
    <name type="synonym">Plutella maculipennis</name>
    <dbReference type="NCBI Taxonomy" id="51655"/>
    <lineage>
        <taxon>Eukaryota</taxon>
        <taxon>Metazoa</taxon>
        <taxon>Ecdysozoa</taxon>
        <taxon>Arthropoda</taxon>
        <taxon>Hexapoda</taxon>
        <taxon>Insecta</taxon>
        <taxon>Pterygota</taxon>
        <taxon>Neoptera</taxon>
        <taxon>Endopterygota</taxon>
        <taxon>Lepidoptera</taxon>
        <taxon>Glossata</taxon>
        <taxon>Ditrysia</taxon>
        <taxon>Yponomeutoidea</taxon>
        <taxon>Plutellidae</taxon>
        <taxon>Plutella</taxon>
    </lineage>
</organism>
<evidence type="ECO:0000256" key="5">
    <source>
        <dbReference type="PIRNR" id="PIRNR017233"/>
    </source>
</evidence>
<dbReference type="GO" id="GO:0005634">
    <property type="term" value="C:nucleus"/>
    <property type="evidence" value="ECO:0007669"/>
    <property type="project" value="UniProtKB-SubCell"/>
</dbReference>
<dbReference type="InterPro" id="IPR006849">
    <property type="entry name" value="Elp1"/>
</dbReference>
<evidence type="ECO:0000256" key="3">
    <source>
        <dbReference type="ARBA" id="ARBA00022490"/>
    </source>
</evidence>